<protein>
    <submittedName>
        <fullName evidence="11">RNA polymerase sigma-54 factor</fullName>
    </submittedName>
</protein>
<dbReference type="Proteomes" id="UP000271031">
    <property type="component" value="Unassembled WGS sequence"/>
</dbReference>
<dbReference type="GO" id="GO:0001216">
    <property type="term" value="F:DNA-binding transcription activator activity"/>
    <property type="evidence" value="ECO:0007669"/>
    <property type="project" value="InterPro"/>
</dbReference>
<evidence type="ECO:0000256" key="2">
    <source>
        <dbReference type="ARBA" id="ARBA00022478"/>
    </source>
</evidence>
<keyword evidence="2" id="KW-0240">DNA-directed RNA polymerase</keyword>
<keyword evidence="12" id="KW-1185">Reference proteome</keyword>
<comment type="caution">
    <text evidence="11">The sequence shown here is derived from an EMBL/GenBank/DDBJ whole genome shotgun (WGS) entry which is preliminary data.</text>
</comment>
<sequence>MNMGFGLYQEQTLKLVMTPELRQAITILQYSAVDLLGYLQEQATENPVIELQEVSATYDFPKKEEEKPIAQVDWKEIVGNRATGEYSASKNESTFNPLDHVHGPDSTLFEHLETQLGYVKGLSPTQRKLGMYLIGNLDEKGYLEISLEEISDKLAVSVEEVEDVLTVIQHFDPVGVGARNLEECLLLQLQHNGMDDEPIVNLVQHHLLDLANNRYQRIADSLKVTISEVQQMADLVRTLNPRPGAAFYHGETKFVIPDVTVEKVGKDYVVLVNDASAPRLTINSFYEKLLKRENTQDEAQKFIHEKLNAALWLAKSLEQRRLTLMRVTQAIVDLQRDFFEHGVHYLKPMTQKEIAERVSLHESTISRATNGKYVQTPRGVFELKYFFTSALSTASGDAASSESVKRRIKLLIEQEDRKQPHSDQKLAEMLLKEGIEISRRTVAKYREEMMIASSAKRKRF</sequence>
<dbReference type="Gene3D" id="1.10.10.1330">
    <property type="entry name" value="RNA polymerase sigma-54 factor, core-binding domain"/>
    <property type="match status" value="1"/>
</dbReference>
<dbReference type="NCBIfam" id="TIGR02395">
    <property type="entry name" value="rpoN_sigma"/>
    <property type="match status" value="1"/>
</dbReference>
<dbReference type="InterPro" id="IPR038709">
    <property type="entry name" value="RpoN_core-bd_sf"/>
</dbReference>
<keyword evidence="8" id="KW-0804">Transcription</keyword>
<evidence type="ECO:0000256" key="8">
    <source>
        <dbReference type="ARBA" id="ARBA00023163"/>
    </source>
</evidence>
<evidence type="ECO:0000256" key="3">
    <source>
        <dbReference type="ARBA" id="ARBA00022679"/>
    </source>
</evidence>
<gene>
    <name evidence="11" type="primary">rpoN</name>
    <name evidence="11" type="ORF">EDM56_13650</name>
</gene>
<name>A0A3M8DHM5_9BACL</name>
<dbReference type="AlphaFoldDB" id="A0A3M8DHM5"/>
<dbReference type="OrthoDB" id="9814402at2"/>
<evidence type="ECO:0000256" key="7">
    <source>
        <dbReference type="ARBA" id="ARBA00023125"/>
    </source>
</evidence>
<dbReference type="RefSeq" id="WP_122918462.1">
    <property type="nucleotide sequence ID" value="NZ_RHHQ01000011.1"/>
</dbReference>
<evidence type="ECO:0000259" key="9">
    <source>
        <dbReference type="Pfam" id="PF04552"/>
    </source>
</evidence>
<dbReference type="GO" id="GO:0006352">
    <property type="term" value="P:DNA-templated transcription initiation"/>
    <property type="evidence" value="ECO:0007669"/>
    <property type="project" value="InterPro"/>
</dbReference>
<dbReference type="Pfam" id="PF04963">
    <property type="entry name" value="Sigma54_CBD"/>
    <property type="match status" value="1"/>
</dbReference>
<keyword evidence="4" id="KW-0548">Nucleotidyltransferase</keyword>
<dbReference type="PROSITE" id="PS50044">
    <property type="entry name" value="SIGMA54_3"/>
    <property type="match status" value="1"/>
</dbReference>
<keyword evidence="5" id="KW-0805">Transcription regulation</keyword>
<dbReference type="GO" id="GO:0016779">
    <property type="term" value="F:nucleotidyltransferase activity"/>
    <property type="evidence" value="ECO:0007669"/>
    <property type="project" value="UniProtKB-KW"/>
</dbReference>
<keyword evidence="3" id="KW-0808">Transferase</keyword>
<evidence type="ECO:0000256" key="1">
    <source>
        <dbReference type="ARBA" id="ARBA00008798"/>
    </source>
</evidence>
<dbReference type="GO" id="GO:0016987">
    <property type="term" value="F:sigma factor activity"/>
    <property type="evidence" value="ECO:0007669"/>
    <property type="project" value="UniProtKB-KW"/>
</dbReference>
<dbReference type="Gene3D" id="1.10.10.60">
    <property type="entry name" value="Homeodomain-like"/>
    <property type="match status" value="1"/>
</dbReference>
<dbReference type="PIRSF" id="PIRSF000774">
    <property type="entry name" value="RpoN"/>
    <property type="match status" value="1"/>
</dbReference>
<dbReference type="GO" id="GO:0003677">
    <property type="term" value="F:DNA binding"/>
    <property type="evidence" value="ECO:0007669"/>
    <property type="project" value="UniProtKB-KW"/>
</dbReference>
<evidence type="ECO:0000313" key="12">
    <source>
        <dbReference type="Proteomes" id="UP000271031"/>
    </source>
</evidence>
<evidence type="ECO:0000256" key="5">
    <source>
        <dbReference type="ARBA" id="ARBA00023015"/>
    </source>
</evidence>
<organism evidence="11 12">
    <name type="scientific">Brevibacillus fluminis</name>
    <dbReference type="NCBI Taxonomy" id="511487"/>
    <lineage>
        <taxon>Bacteria</taxon>
        <taxon>Bacillati</taxon>
        <taxon>Bacillota</taxon>
        <taxon>Bacilli</taxon>
        <taxon>Bacillales</taxon>
        <taxon>Paenibacillaceae</taxon>
        <taxon>Brevibacillus</taxon>
    </lineage>
</organism>
<dbReference type="InterPro" id="IPR007046">
    <property type="entry name" value="RNA_pol_sigma_54_core-bd"/>
</dbReference>
<dbReference type="Pfam" id="PF00309">
    <property type="entry name" value="Sigma54_AID"/>
    <property type="match status" value="1"/>
</dbReference>
<dbReference type="Pfam" id="PF04552">
    <property type="entry name" value="Sigma54_DBD"/>
    <property type="match status" value="1"/>
</dbReference>
<keyword evidence="6" id="KW-0731">Sigma factor</keyword>
<dbReference type="PROSITE" id="PS00718">
    <property type="entry name" value="SIGMA54_2"/>
    <property type="match status" value="1"/>
</dbReference>
<comment type="similarity">
    <text evidence="1">Belongs to the sigma-54 factor family.</text>
</comment>
<evidence type="ECO:0000256" key="4">
    <source>
        <dbReference type="ARBA" id="ARBA00022695"/>
    </source>
</evidence>
<dbReference type="PANTHER" id="PTHR32248:SF4">
    <property type="entry name" value="RNA POLYMERASE SIGMA-54 FACTOR"/>
    <property type="match status" value="1"/>
</dbReference>
<evidence type="ECO:0000313" key="11">
    <source>
        <dbReference type="EMBL" id="RNB87620.1"/>
    </source>
</evidence>
<dbReference type="PRINTS" id="PR00045">
    <property type="entry name" value="SIGMA54FCT"/>
</dbReference>
<dbReference type="InterPro" id="IPR007634">
    <property type="entry name" value="RNA_pol_sigma_54_DNA-bd"/>
</dbReference>
<dbReference type="EMBL" id="RHHQ01000011">
    <property type="protein sequence ID" value="RNB87620.1"/>
    <property type="molecule type" value="Genomic_DNA"/>
</dbReference>
<feature type="domain" description="RNA polymerase sigma factor 54 core-binding" evidence="10">
    <location>
        <begin position="105"/>
        <end position="286"/>
    </location>
</feature>
<keyword evidence="7" id="KW-0238">DNA-binding</keyword>
<evidence type="ECO:0000256" key="6">
    <source>
        <dbReference type="ARBA" id="ARBA00023082"/>
    </source>
</evidence>
<dbReference type="GO" id="GO:0000428">
    <property type="term" value="C:DNA-directed RNA polymerase complex"/>
    <property type="evidence" value="ECO:0007669"/>
    <property type="project" value="UniProtKB-KW"/>
</dbReference>
<proteinExistence type="inferred from homology"/>
<accession>A0A3M8DHM5</accession>
<reference evidence="11 12" key="1">
    <citation type="submission" date="2018-10" db="EMBL/GenBank/DDBJ databases">
        <title>Phylogenomics of Brevibacillus.</title>
        <authorList>
            <person name="Dunlap C."/>
        </authorList>
    </citation>
    <scope>NUCLEOTIDE SEQUENCE [LARGE SCALE GENOMIC DNA]</scope>
    <source>
        <strain evidence="11 12">JCM 15716</strain>
    </source>
</reference>
<dbReference type="InterPro" id="IPR000394">
    <property type="entry name" value="RNA_pol_sigma_54"/>
</dbReference>
<feature type="domain" description="RNA polymerase sigma factor 54 DNA-binding" evidence="9">
    <location>
        <begin position="301"/>
        <end position="459"/>
    </location>
</feature>
<dbReference type="PANTHER" id="PTHR32248">
    <property type="entry name" value="RNA POLYMERASE SIGMA-54 FACTOR"/>
    <property type="match status" value="1"/>
</dbReference>
<evidence type="ECO:0000259" key="10">
    <source>
        <dbReference type="Pfam" id="PF04963"/>
    </source>
</evidence>